<keyword evidence="3" id="KW-1133">Transmembrane helix</keyword>
<gene>
    <name evidence="7" type="ORF">IGS68_15250</name>
</gene>
<evidence type="ECO:0000256" key="5">
    <source>
        <dbReference type="SAM" id="MobiDB-lite"/>
    </source>
</evidence>
<feature type="region of interest" description="Disordered" evidence="5">
    <location>
        <begin position="30"/>
        <end position="180"/>
    </location>
</feature>
<evidence type="ECO:0000256" key="4">
    <source>
        <dbReference type="ARBA" id="ARBA00023136"/>
    </source>
</evidence>
<feature type="compositionally biased region" description="Pro residues" evidence="5">
    <location>
        <begin position="121"/>
        <end position="160"/>
    </location>
</feature>
<dbReference type="Pfam" id="PF03544">
    <property type="entry name" value="TonB_C"/>
    <property type="match status" value="1"/>
</dbReference>
<dbReference type="PRINTS" id="PR01217">
    <property type="entry name" value="PRICHEXTENSN"/>
</dbReference>
<protein>
    <submittedName>
        <fullName evidence="7">Energy transducer TonB</fullName>
    </submittedName>
</protein>
<accession>A0ABX7B1B7</accession>
<evidence type="ECO:0000259" key="6">
    <source>
        <dbReference type="PROSITE" id="PS52015"/>
    </source>
</evidence>
<evidence type="ECO:0000256" key="2">
    <source>
        <dbReference type="ARBA" id="ARBA00022692"/>
    </source>
</evidence>
<sequence length="274" mass="29573">MSSDVLRWGLSAGFVLAVHAGILASVLALDTPPPPAEVAGPILIDLPPEPPPPEPAVEQPAPEPPPPPPEPPPPEPPPPEPPPPEPPPPEPEPIPEPPPPEPPPEEEPPPQVEPEVALPEITPPKPPRQKPPPPRPRPVEQPRPPEPAPPAPAPPPPAPAPVAEAEPAPARPRAVAQSSVMPSFQQRLLQHLNRHKRYPQSSQRMRQQGTALLRFTMDAEGTVLSYRLEKSSGYDALDEEVLEMIRRAQPLPKIPADLDRTSLELVVPVQFALR</sequence>
<name>A0ABX7B1B7_9PROT</name>
<feature type="compositionally biased region" description="Pro residues" evidence="5">
    <location>
        <begin position="47"/>
        <end position="102"/>
    </location>
</feature>
<dbReference type="InterPro" id="IPR006260">
    <property type="entry name" value="TonB/TolA_C"/>
</dbReference>
<dbReference type="Gene3D" id="3.30.1150.10">
    <property type="match status" value="1"/>
</dbReference>
<dbReference type="Proteomes" id="UP000595197">
    <property type="component" value="Chromosome"/>
</dbReference>
<reference evidence="7" key="1">
    <citation type="submission" date="2021-02" db="EMBL/GenBank/DDBJ databases">
        <title>Skermanella TT6 skin isolate.</title>
        <authorList>
            <person name="Lee K."/>
            <person name="Ganzorig M."/>
        </authorList>
    </citation>
    <scope>NUCLEOTIDE SEQUENCE</scope>
    <source>
        <strain evidence="7">TT6</strain>
    </source>
</reference>
<evidence type="ECO:0000313" key="8">
    <source>
        <dbReference type="Proteomes" id="UP000595197"/>
    </source>
</evidence>
<keyword evidence="4" id="KW-0472">Membrane</keyword>
<dbReference type="InterPro" id="IPR037682">
    <property type="entry name" value="TonB_C"/>
</dbReference>
<feature type="compositionally biased region" description="Low complexity" evidence="5">
    <location>
        <begin position="161"/>
        <end position="177"/>
    </location>
</feature>
<comment type="subcellular location">
    <subcellularLocation>
        <location evidence="1">Membrane</location>
        <topology evidence="1">Single-pass membrane protein</topology>
    </subcellularLocation>
</comment>
<dbReference type="SUPFAM" id="SSF74653">
    <property type="entry name" value="TolA/TonB C-terminal domain"/>
    <property type="match status" value="1"/>
</dbReference>
<keyword evidence="8" id="KW-1185">Reference proteome</keyword>
<dbReference type="EMBL" id="CP067420">
    <property type="protein sequence ID" value="QQP87464.1"/>
    <property type="molecule type" value="Genomic_DNA"/>
</dbReference>
<evidence type="ECO:0000256" key="1">
    <source>
        <dbReference type="ARBA" id="ARBA00004167"/>
    </source>
</evidence>
<dbReference type="RefSeq" id="WP_201070588.1">
    <property type="nucleotide sequence ID" value="NZ_CP067420.1"/>
</dbReference>
<feature type="domain" description="TonB C-terminal" evidence="6">
    <location>
        <begin position="183"/>
        <end position="274"/>
    </location>
</feature>
<organism evidence="7 8">
    <name type="scientific">Skermanella cutis</name>
    <dbReference type="NCBI Taxonomy" id="2775420"/>
    <lineage>
        <taxon>Bacteria</taxon>
        <taxon>Pseudomonadati</taxon>
        <taxon>Pseudomonadota</taxon>
        <taxon>Alphaproteobacteria</taxon>
        <taxon>Rhodospirillales</taxon>
        <taxon>Azospirillaceae</taxon>
        <taxon>Skermanella</taxon>
    </lineage>
</organism>
<evidence type="ECO:0000313" key="7">
    <source>
        <dbReference type="EMBL" id="QQP87464.1"/>
    </source>
</evidence>
<dbReference type="PROSITE" id="PS52015">
    <property type="entry name" value="TONB_CTD"/>
    <property type="match status" value="1"/>
</dbReference>
<proteinExistence type="predicted"/>
<keyword evidence="2" id="KW-0812">Transmembrane</keyword>
<evidence type="ECO:0000256" key="3">
    <source>
        <dbReference type="ARBA" id="ARBA00022989"/>
    </source>
</evidence>
<dbReference type="NCBIfam" id="TIGR01352">
    <property type="entry name" value="tonB_Cterm"/>
    <property type="match status" value="1"/>
</dbReference>